<organism evidence="1 2">
    <name type="scientific">Danaus plexippus plexippus</name>
    <dbReference type="NCBI Taxonomy" id="278856"/>
    <lineage>
        <taxon>Eukaryota</taxon>
        <taxon>Metazoa</taxon>
        <taxon>Ecdysozoa</taxon>
        <taxon>Arthropoda</taxon>
        <taxon>Hexapoda</taxon>
        <taxon>Insecta</taxon>
        <taxon>Pterygota</taxon>
        <taxon>Neoptera</taxon>
        <taxon>Endopterygota</taxon>
        <taxon>Lepidoptera</taxon>
        <taxon>Glossata</taxon>
        <taxon>Ditrysia</taxon>
        <taxon>Papilionoidea</taxon>
        <taxon>Nymphalidae</taxon>
        <taxon>Danainae</taxon>
        <taxon>Danaini</taxon>
        <taxon>Danaina</taxon>
        <taxon>Danaus</taxon>
        <taxon>Danaus</taxon>
    </lineage>
</organism>
<sequence>MLRWYGHVKRRPTEYVGNAALNLTISGKQRRGRPKLRWLSVVKQDMRSSDLQEDDVHDTAKWKQKIRRAVPEIS</sequence>
<dbReference type="STRING" id="278856.A0A212ETK9"/>
<dbReference type="InParanoid" id="A0A212ETK9"/>
<reference evidence="1 2" key="1">
    <citation type="journal article" date="2011" name="Cell">
        <title>The monarch butterfly genome yields insights into long-distance migration.</title>
        <authorList>
            <person name="Zhan S."/>
            <person name="Merlin C."/>
            <person name="Boore J.L."/>
            <person name="Reppert S.M."/>
        </authorList>
    </citation>
    <scope>NUCLEOTIDE SEQUENCE [LARGE SCALE GENOMIC DNA]</scope>
    <source>
        <strain evidence="1">F-2</strain>
    </source>
</reference>
<name>A0A212ETK9_DANPL</name>
<evidence type="ECO:0000313" key="2">
    <source>
        <dbReference type="Proteomes" id="UP000007151"/>
    </source>
</evidence>
<comment type="caution">
    <text evidence="1">The sequence shown here is derived from an EMBL/GenBank/DDBJ whole genome shotgun (WGS) entry which is preliminary data.</text>
</comment>
<dbReference type="AlphaFoldDB" id="A0A212ETK9"/>
<protein>
    <submittedName>
        <fullName evidence="1">Endonuclease-reverse transcriptase</fullName>
    </submittedName>
</protein>
<dbReference type="EMBL" id="AGBW02012544">
    <property type="protein sequence ID" value="OWR44842.1"/>
    <property type="molecule type" value="Genomic_DNA"/>
</dbReference>
<keyword evidence="2" id="KW-1185">Reference proteome</keyword>
<keyword evidence="1" id="KW-0540">Nuclease</keyword>
<keyword evidence="1" id="KW-0255">Endonuclease</keyword>
<proteinExistence type="predicted"/>
<keyword evidence="1" id="KW-0378">Hydrolase</keyword>
<dbReference type="GO" id="GO:0003964">
    <property type="term" value="F:RNA-directed DNA polymerase activity"/>
    <property type="evidence" value="ECO:0007669"/>
    <property type="project" value="UniProtKB-KW"/>
</dbReference>
<evidence type="ECO:0000313" key="1">
    <source>
        <dbReference type="EMBL" id="OWR44842.1"/>
    </source>
</evidence>
<dbReference type="KEGG" id="dpl:KGM_213976"/>
<accession>A0A212ETK9</accession>
<dbReference type="PANTHER" id="PTHR46238">
    <property type="entry name" value="REVERSE TRANSCRIPTASE DOMAIN-CONTAINING PROTEIN"/>
    <property type="match status" value="1"/>
</dbReference>
<dbReference type="PANTHER" id="PTHR46238:SF8">
    <property type="entry name" value="ENDONUCLEASE_EXONUCLEASE_PHOSPHATASE DOMAIN-CONTAINING PROTEIN"/>
    <property type="match status" value="1"/>
</dbReference>
<dbReference type="GO" id="GO:0004519">
    <property type="term" value="F:endonuclease activity"/>
    <property type="evidence" value="ECO:0007669"/>
    <property type="project" value="UniProtKB-KW"/>
</dbReference>
<gene>
    <name evidence="1" type="ORF">KGM_213976</name>
</gene>
<dbReference type="Proteomes" id="UP000007151">
    <property type="component" value="Unassembled WGS sequence"/>
</dbReference>